<sequence>LAEAERRLREAQDSSFVGGSCVLLDIVEGGFFREAGYSTFEVYVKKSRRVGLGIRQRRCWVPAARFVLALPPGVPCPSSAWQVRHVASTGCVTGKLVAQAVQEVREMHGGASRGTDSGVSVSESERVNEGQGVVATRPGTSGAILAPAASPLRPFVSSASNGWGTPEAVLERVRAMFAPGGIDLDL</sequence>
<evidence type="ECO:0000313" key="3">
    <source>
        <dbReference type="Proteomes" id="UP000722791"/>
    </source>
</evidence>
<feature type="non-terminal residue" evidence="2">
    <location>
        <position position="1"/>
    </location>
</feature>
<reference evidence="2" key="1">
    <citation type="journal article" date="2021" name="Proc. Natl. Acad. Sci. U.S.A.">
        <title>Three genomes in the algal genus Volvox reveal the fate of a haploid sex-determining region after a transition to homothallism.</title>
        <authorList>
            <person name="Yamamoto K."/>
            <person name="Hamaji T."/>
            <person name="Kawai-Toyooka H."/>
            <person name="Matsuzaki R."/>
            <person name="Takahashi F."/>
            <person name="Nishimura Y."/>
            <person name="Kawachi M."/>
            <person name="Noguchi H."/>
            <person name="Minakuchi Y."/>
            <person name="Umen J.G."/>
            <person name="Toyoda A."/>
            <person name="Nozaki H."/>
        </authorList>
    </citation>
    <scope>NUCLEOTIDE SEQUENCE</scope>
    <source>
        <strain evidence="2">NIES-3785</strain>
    </source>
</reference>
<evidence type="ECO:0000256" key="1">
    <source>
        <dbReference type="SAM" id="MobiDB-lite"/>
    </source>
</evidence>
<evidence type="ECO:0000313" key="2">
    <source>
        <dbReference type="EMBL" id="GIM08118.1"/>
    </source>
</evidence>
<organism evidence="2 3">
    <name type="scientific">Volvox reticuliferus</name>
    <dbReference type="NCBI Taxonomy" id="1737510"/>
    <lineage>
        <taxon>Eukaryota</taxon>
        <taxon>Viridiplantae</taxon>
        <taxon>Chlorophyta</taxon>
        <taxon>core chlorophytes</taxon>
        <taxon>Chlorophyceae</taxon>
        <taxon>CS clade</taxon>
        <taxon>Chlamydomonadales</taxon>
        <taxon>Volvocaceae</taxon>
        <taxon>Volvox</taxon>
    </lineage>
</organism>
<dbReference type="EMBL" id="BNCQ01000026">
    <property type="protein sequence ID" value="GIM08118.1"/>
    <property type="molecule type" value="Genomic_DNA"/>
</dbReference>
<name>A0A8J4GIX7_9CHLO</name>
<dbReference type="Proteomes" id="UP000722791">
    <property type="component" value="Unassembled WGS sequence"/>
</dbReference>
<proteinExistence type="predicted"/>
<comment type="caution">
    <text evidence="2">The sequence shown here is derived from an EMBL/GenBank/DDBJ whole genome shotgun (WGS) entry which is preliminary data.</text>
</comment>
<gene>
    <name evidence="2" type="ORF">Vretimale_12210</name>
</gene>
<dbReference type="AlphaFoldDB" id="A0A8J4GIX7"/>
<accession>A0A8J4GIX7</accession>
<feature type="region of interest" description="Disordered" evidence="1">
    <location>
        <begin position="107"/>
        <end position="139"/>
    </location>
</feature>
<protein>
    <submittedName>
        <fullName evidence="2">Uncharacterized protein</fullName>
    </submittedName>
</protein>